<dbReference type="EMBL" id="JAHRIO010002115">
    <property type="protein sequence ID" value="MEQ2159313.1"/>
    <property type="molecule type" value="Genomic_DNA"/>
</dbReference>
<organism evidence="1 2">
    <name type="scientific">Goodea atripinnis</name>
    <dbReference type="NCBI Taxonomy" id="208336"/>
    <lineage>
        <taxon>Eukaryota</taxon>
        <taxon>Metazoa</taxon>
        <taxon>Chordata</taxon>
        <taxon>Craniata</taxon>
        <taxon>Vertebrata</taxon>
        <taxon>Euteleostomi</taxon>
        <taxon>Actinopterygii</taxon>
        <taxon>Neopterygii</taxon>
        <taxon>Teleostei</taxon>
        <taxon>Neoteleostei</taxon>
        <taxon>Acanthomorphata</taxon>
        <taxon>Ovalentaria</taxon>
        <taxon>Atherinomorphae</taxon>
        <taxon>Cyprinodontiformes</taxon>
        <taxon>Goodeidae</taxon>
        <taxon>Goodea</taxon>
    </lineage>
</organism>
<evidence type="ECO:0000313" key="1">
    <source>
        <dbReference type="EMBL" id="MEQ2159313.1"/>
    </source>
</evidence>
<protein>
    <submittedName>
        <fullName evidence="1">Uncharacterized protein</fullName>
    </submittedName>
</protein>
<accession>A0ABV0MLK2</accession>
<dbReference type="Proteomes" id="UP001476798">
    <property type="component" value="Unassembled WGS sequence"/>
</dbReference>
<sequence length="105" mass="12081">MQRHTGAKTHAPTLRPEGILERAINIHLFGLWEEAWGEPTHARENMQTAKNVSGRDVYPGPFCCKATVLKTLQPQQNRMLYYHSTLEKFKRILKIPTLIGNLSQR</sequence>
<comment type="caution">
    <text evidence="1">The sequence shown here is derived from an EMBL/GenBank/DDBJ whole genome shotgun (WGS) entry which is preliminary data.</text>
</comment>
<gene>
    <name evidence="1" type="ORF">GOODEAATRI_021569</name>
</gene>
<keyword evidence="2" id="KW-1185">Reference proteome</keyword>
<reference evidence="1 2" key="1">
    <citation type="submission" date="2021-06" db="EMBL/GenBank/DDBJ databases">
        <authorList>
            <person name="Palmer J.M."/>
        </authorList>
    </citation>
    <scope>NUCLEOTIDE SEQUENCE [LARGE SCALE GENOMIC DNA]</scope>
    <source>
        <strain evidence="1 2">GA_2019</strain>
        <tissue evidence="1">Muscle</tissue>
    </source>
</reference>
<name>A0ABV0MLK2_9TELE</name>
<proteinExistence type="predicted"/>
<evidence type="ECO:0000313" key="2">
    <source>
        <dbReference type="Proteomes" id="UP001476798"/>
    </source>
</evidence>